<evidence type="ECO:0000256" key="2">
    <source>
        <dbReference type="SAM" id="Phobius"/>
    </source>
</evidence>
<feature type="compositionally biased region" description="Basic and acidic residues" evidence="1">
    <location>
        <begin position="108"/>
        <end position="122"/>
    </location>
</feature>
<keyword evidence="2" id="KW-0472">Membrane</keyword>
<accession>A0A506Y053</accession>
<keyword evidence="5" id="KW-1185">Reference proteome</keyword>
<dbReference type="InterPro" id="IPR049082">
    <property type="entry name" value="T7SS_signal"/>
</dbReference>
<gene>
    <name evidence="4" type="ORF">FJ657_12480</name>
</gene>
<dbReference type="OrthoDB" id="5106852at2"/>
<proteinExistence type="predicted"/>
<feature type="domain" description="Putative T7SS secretion signal" evidence="3">
    <location>
        <begin position="5"/>
        <end position="182"/>
    </location>
</feature>
<evidence type="ECO:0000313" key="5">
    <source>
        <dbReference type="Proteomes" id="UP000316252"/>
    </source>
</evidence>
<dbReference type="Gene3D" id="1.20.120.330">
    <property type="entry name" value="Nucleotidyltransferases domain 2"/>
    <property type="match status" value="1"/>
</dbReference>
<dbReference type="AlphaFoldDB" id="A0A506Y053"/>
<keyword evidence="2" id="KW-0812">Transmembrane</keyword>
<feature type="transmembrane region" description="Helical" evidence="2">
    <location>
        <begin position="261"/>
        <end position="282"/>
    </location>
</feature>
<sequence length="474" mass="49968">MSDHEYEPLKGHPTTLTNEAHRYERVARAITRSVTTLGKISSVDGMTGKAIDKLRDSADSVADDIGKAQNRYKVTADALVLYASKLSEAQGDANRAIARLGAAEDAADTARRNAHEAEEKANQSRSSSSPDEQADATAAKTAGTTYTTAQGKVTDAQDDWRAAREKKNDAAKVAIGSIHDVVEKNNEGLKDSRWDNIKGFAKAAYEVFKVICKWAGILAIFLSWVPFLGPLLLVLAAVGALLEFAETLIKFLHGDASLGDLLLAGVGAVLTIFGGKLIAMAAKGLKGVMVVRAATKLGGRSTKIMQRIQGLPLHRVGGAKGMSYVQAKVAKGELQAATSSMKGFGKSILQSGYRSFRPSWAGESGGTIFKSSVKSFLDPVAAQRDIYNAIKIGASNNVIHGAKDVAGLAGVTALVGGQRAVPLINWANHDFDGGAVSTGYGPIDKGLSLPGLINKTGPAFSEFDGRGSDLVRGW</sequence>
<evidence type="ECO:0000313" key="4">
    <source>
        <dbReference type="EMBL" id="TPW75030.1"/>
    </source>
</evidence>
<reference evidence="4 5" key="1">
    <citation type="submission" date="2019-06" db="EMBL/GenBank/DDBJ databases">
        <authorList>
            <person name="Li F."/>
        </authorList>
    </citation>
    <scope>NUCLEOTIDE SEQUENCE [LARGE SCALE GENOMIC DNA]</scope>
    <source>
        <strain evidence="4 5">10F1D-1</strain>
    </source>
</reference>
<name>A0A506Y053_9MICO</name>
<organism evidence="4 5">
    <name type="scientific">Schumannella soli</name>
    <dbReference type="NCBI Taxonomy" id="2590779"/>
    <lineage>
        <taxon>Bacteria</taxon>
        <taxon>Bacillati</taxon>
        <taxon>Actinomycetota</taxon>
        <taxon>Actinomycetes</taxon>
        <taxon>Micrococcales</taxon>
        <taxon>Microbacteriaceae</taxon>
        <taxon>Schumannella</taxon>
    </lineage>
</organism>
<dbReference type="Pfam" id="PF21725">
    <property type="entry name" value="T7SS_signal"/>
    <property type="match status" value="1"/>
</dbReference>
<dbReference type="EMBL" id="VHQG01000003">
    <property type="protein sequence ID" value="TPW75030.1"/>
    <property type="molecule type" value="Genomic_DNA"/>
</dbReference>
<protein>
    <recommendedName>
        <fullName evidence="3">Putative T7SS secretion signal domain-containing protein</fullName>
    </recommendedName>
</protein>
<evidence type="ECO:0000259" key="3">
    <source>
        <dbReference type="Pfam" id="PF21725"/>
    </source>
</evidence>
<feature type="region of interest" description="Disordered" evidence="1">
    <location>
        <begin position="108"/>
        <end position="143"/>
    </location>
</feature>
<evidence type="ECO:0000256" key="1">
    <source>
        <dbReference type="SAM" id="MobiDB-lite"/>
    </source>
</evidence>
<keyword evidence="2" id="KW-1133">Transmembrane helix</keyword>
<comment type="caution">
    <text evidence="4">The sequence shown here is derived from an EMBL/GenBank/DDBJ whole genome shotgun (WGS) entry which is preliminary data.</text>
</comment>
<dbReference type="Proteomes" id="UP000316252">
    <property type="component" value="Unassembled WGS sequence"/>
</dbReference>
<feature type="transmembrane region" description="Helical" evidence="2">
    <location>
        <begin position="217"/>
        <end position="241"/>
    </location>
</feature>
<dbReference type="RefSeq" id="WP_141164058.1">
    <property type="nucleotide sequence ID" value="NZ_VHQG01000003.1"/>
</dbReference>